<feature type="compositionally biased region" description="Low complexity" evidence="8">
    <location>
        <begin position="615"/>
        <end position="625"/>
    </location>
</feature>
<evidence type="ECO:0000256" key="5">
    <source>
        <dbReference type="ARBA" id="ARBA00022833"/>
    </source>
</evidence>
<dbReference type="GO" id="GO:0071039">
    <property type="term" value="P:nuclear polyadenylation-dependent CUT catabolic process"/>
    <property type="evidence" value="ECO:0007669"/>
    <property type="project" value="TreeGrafter"/>
</dbReference>
<feature type="compositionally biased region" description="Basic and acidic residues" evidence="8">
    <location>
        <begin position="191"/>
        <end position="200"/>
    </location>
</feature>
<evidence type="ECO:0000256" key="3">
    <source>
        <dbReference type="ARBA" id="ARBA00022737"/>
    </source>
</evidence>
<comment type="subcellular location">
    <subcellularLocation>
        <location evidence="1">Nucleus</location>
    </subcellularLocation>
</comment>
<reference evidence="11" key="3">
    <citation type="submission" date="2025-08" db="UniProtKB">
        <authorList>
            <consortium name="RefSeq"/>
        </authorList>
    </citation>
    <scope>IDENTIFICATION</scope>
    <source>
        <strain evidence="11">NI907</strain>
    </source>
</reference>
<evidence type="ECO:0000256" key="6">
    <source>
        <dbReference type="ARBA" id="ARBA00023242"/>
    </source>
</evidence>
<dbReference type="GO" id="GO:0003723">
    <property type="term" value="F:RNA binding"/>
    <property type="evidence" value="ECO:0007669"/>
    <property type="project" value="TreeGrafter"/>
</dbReference>
<sequence>MAEHAQDSTMPTSIQPEPPIQDQVQPEVTPASAGQKRSLDEASEDEPMMDQQNAPASSSHASPAQKKIRLSDPGIGDSGDENEDAIPASPGSPDPEPTETSNKDIGGDNDDDDDDDDEDEDDDEDANDEDDKEGKVEEPTQDDDEAEITAGPRDWNSASHKVVRTSFGAALPILKTRGVLNRKPAGSADTKSPKDAETKTDAASNDKAGVESTAISGDPGTTGKSRSRSKSKSRSRSGSEAPDRSTMRRKSIDWKLPELQLDVKGGRKKQFLAWCEEFCSDNAPNVAKVDARLLRRGYLIRLEATSIPEQVRKESKKAARNTDSSQMDKIISRFVGNGKESSDLSEGEIMSESEPEDKPENKPSNLVEKQLQQLPGSGGSGKIQLSREEELEQLRLYFPRASQTNFCVICAKNGHRANDCPPPTCRHCQDQGGHTSAQCPTRVRCTKCQRLGHIKKSCLEKLASAPGEAELECAVCCATDHLEDDCESLWCTYYPDPENIIKVQSIPAFCYSCGADNHFGGDCGLYNNISTHSKDDTWTVAHRDLYVDPDTDVLAVSWVPPPPPDPERPDFGGRSIVPQRNHVYFESDDEEEGEFIQPPVRNRAPPPGRQQIRINGQAGTSAANGTGSGARQRDSRNQRRNESGGGGGRSGRNPPLPPGPPPSSLPARPPGGSSGGSSSRGGGAGGGRRGRGGFSRVRGGHR</sequence>
<dbReference type="PANTHER" id="PTHR46543">
    <property type="entry name" value="ZINC FINGER CCHC DOMAIN-CONTAINING PROTEIN 7"/>
    <property type="match status" value="1"/>
</dbReference>
<dbReference type="SMART" id="SM00343">
    <property type="entry name" value="ZnF_C2HC"/>
    <property type="match status" value="5"/>
</dbReference>
<keyword evidence="4 7" id="KW-0863">Zinc-finger</keyword>
<feature type="compositionally biased region" description="Low complexity" evidence="8">
    <location>
        <begin position="54"/>
        <end position="64"/>
    </location>
</feature>
<feature type="compositionally biased region" description="Pro residues" evidence="8">
    <location>
        <begin position="654"/>
        <end position="669"/>
    </location>
</feature>
<evidence type="ECO:0000313" key="11">
    <source>
        <dbReference type="RefSeq" id="XP_030982454.1"/>
    </source>
</evidence>
<dbReference type="InterPro" id="IPR051644">
    <property type="entry name" value="TRAMP_AT-DNA-binding"/>
</dbReference>
<keyword evidence="10" id="KW-1185">Reference proteome</keyword>
<feature type="domain" description="CCHC-type" evidence="9">
    <location>
        <begin position="407"/>
        <end position="421"/>
    </location>
</feature>
<feature type="compositionally biased region" description="Gly residues" evidence="8">
    <location>
        <begin position="672"/>
        <end position="687"/>
    </location>
</feature>
<dbReference type="Proteomes" id="UP000515153">
    <property type="component" value="Chromosome I"/>
</dbReference>
<dbReference type="GO" id="GO:0008270">
    <property type="term" value="F:zinc ion binding"/>
    <property type="evidence" value="ECO:0007669"/>
    <property type="project" value="UniProtKB-KW"/>
</dbReference>
<evidence type="ECO:0000256" key="1">
    <source>
        <dbReference type="ARBA" id="ARBA00004123"/>
    </source>
</evidence>
<feature type="compositionally biased region" description="Basic and acidic residues" evidence="8">
    <location>
        <begin position="631"/>
        <end position="642"/>
    </location>
</feature>
<dbReference type="GeneID" id="41961150"/>
<evidence type="ECO:0000256" key="7">
    <source>
        <dbReference type="PROSITE-ProRule" id="PRU00047"/>
    </source>
</evidence>
<dbReference type="KEGG" id="pgri:PgNI_06215"/>
<dbReference type="InterPro" id="IPR001878">
    <property type="entry name" value="Znf_CCHC"/>
</dbReference>
<dbReference type="SUPFAM" id="SSF57756">
    <property type="entry name" value="Retrovirus zinc finger-like domains"/>
    <property type="match status" value="2"/>
</dbReference>
<evidence type="ECO:0000259" key="9">
    <source>
        <dbReference type="PROSITE" id="PS50158"/>
    </source>
</evidence>
<dbReference type="Gene3D" id="4.10.60.10">
    <property type="entry name" value="Zinc finger, CCHC-type"/>
    <property type="match status" value="2"/>
</dbReference>
<dbReference type="PANTHER" id="PTHR46543:SF1">
    <property type="entry name" value="ZINC FINGER CCHC DOMAIN-CONTAINING PROTEIN 7"/>
    <property type="match status" value="1"/>
</dbReference>
<evidence type="ECO:0000256" key="4">
    <source>
        <dbReference type="ARBA" id="ARBA00022771"/>
    </source>
</evidence>
<dbReference type="GO" id="GO:0071037">
    <property type="term" value="P:nuclear polyadenylation-dependent snRNA catabolic process"/>
    <property type="evidence" value="ECO:0007669"/>
    <property type="project" value="TreeGrafter"/>
</dbReference>
<reference evidence="10 11" key="1">
    <citation type="journal article" date="2019" name="Mol. Biol. Evol.">
        <title>Blast fungal genomes show frequent chromosomal changes, gene gains and losses, and effector gene turnover.</title>
        <authorList>
            <person name="Gomez Luciano L.B."/>
            <person name="Jason Tsai I."/>
            <person name="Chuma I."/>
            <person name="Tosa Y."/>
            <person name="Chen Y.H."/>
            <person name="Li J.Y."/>
            <person name="Li M.Y."/>
            <person name="Jade Lu M.Y."/>
            <person name="Nakayashiki H."/>
            <person name="Li W.H."/>
        </authorList>
    </citation>
    <scope>NUCLEOTIDE SEQUENCE [LARGE SCALE GENOMIC DNA]</scope>
    <source>
        <strain evidence="10 11">NI907</strain>
    </source>
</reference>
<dbReference type="GO" id="GO:0071031">
    <property type="term" value="P:nuclear mRNA surveillance of mRNA 3'-end processing"/>
    <property type="evidence" value="ECO:0007669"/>
    <property type="project" value="TreeGrafter"/>
</dbReference>
<dbReference type="AlphaFoldDB" id="A0A6P8B612"/>
<feature type="compositionally biased region" description="Acidic residues" evidence="8">
    <location>
        <begin position="343"/>
        <end position="355"/>
    </location>
</feature>
<feature type="compositionally biased region" description="Acidic residues" evidence="8">
    <location>
        <begin position="107"/>
        <end position="131"/>
    </location>
</feature>
<dbReference type="GO" id="GO:0031499">
    <property type="term" value="C:TRAMP complex"/>
    <property type="evidence" value="ECO:0007669"/>
    <property type="project" value="TreeGrafter"/>
</dbReference>
<dbReference type="GO" id="GO:0071035">
    <property type="term" value="P:nuclear polyadenylation-dependent rRNA catabolic process"/>
    <property type="evidence" value="ECO:0007669"/>
    <property type="project" value="TreeGrafter"/>
</dbReference>
<feature type="region of interest" description="Disordered" evidence="8">
    <location>
        <begin position="587"/>
        <end position="702"/>
    </location>
</feature>
<dbReference type="PROSITE" id="PS50158">
    <property type="entry name" value="ZF_CCHC"/>
    <property type="match status" value="1"/>
</dbReference>
<dbReference type="InterPro" id="IPR036875">
    <property type="entry name" value="Znf_CCHC_sf"/>
</dbReference>
<feature type="region of interest" description="Disordered" evidence="8">
    <location>
        <begin position="310"/>
        <end position="364"/>
    </location>
</feature>
<keyword evidence="6" id="KW-0539">Nucleus</keyword>
<accession>A0A6P8B612</accession>
<dbReference type="GO" id="GO:0071036">
    <property type="term" value="P:nuclear polyadenylation-dependent snoRNA catabolic process"/>
    <property type="evidence" value="ECO:0007669"/>
    <property type="project" value="TreeGrafter"/>
</dbReference>
<dbReference type="RefSeq" id="XP_030982454.1">
    <property type="nucleotide sequence ID" value="XM_031126241.1"/>
</dbReference>
<feature type="region of interest" description="Disordered" evidence="8">
    <location>
        <begin position="1"/>
        <end position="256"/>
    </location>
</feature>
<keyword evidence="2" id="KW-0479">Metal-binding</keyword>
<name>A0A6P8B612_PYRGI</name>
<organism evidence="10 11">
    <name type="scientific">Pyricularia grisea</name>
    <name type="common">Crabgrass-specific blast fungus</name>
    <name type="synonym">Magnaporthe grisea</name>
    <dbReference type="NCBI Taxonomy" id="148305"/>
    <lineage>
        <taxon>Eukaryota</taxon>
        <taxon>Fungi</taxon>
        <taxon>Dikarya</taxon>
        <taxon>Ascomycota</taxon>
        <taxon>Pezizomycotina</taxon>
        <taxon>Sordariomycetes</taxon>
        <taxon>Sordariomycetidae</taxon>
        <taxon>Magnaporthales</taxon>
        <taxon>Pyriculariaceae</taxon>
        <taxon>Pyricularia</taxon>
    </lineage>
</organism>
<feature type="compositionally biased region" description="Basic and acidic residues" evidence="8">
    <location>
        <begin position="241"/>
        <end position="256"/>
    </location>
</feature>
<evidence type="ECO:0000256" key="8">
    <source>
        <dbReference type="SAM" id="MobiDB-lite"/>
    </source>
</evidence>
<proteinExistence type="predicted"/>
<dbReference type="GO" id="GO:0071038">
    <property type="term" value="P:TRAMP-dependent tRNA surveillance pathway"/>
    <property type="evidence" value="ECO:0007669"/>
    <property type="project" value="TreeGrafter"/>
</dbReference>
<keyword evidence="5" id="KW-0862">Zinc</keyword>
<evidence type="ECO:0000256" key="2">
    <source>
        <dbReference type="ARBA" id="ARBA00022723"/>
    </source>
</evidence>
<evidence type="ECO:0000313" key="10">
    <source>
        <dbReference type="Proteomes" id="UP000515153"/>
    </source>
</evidence>
<protein>
    <recommendedName>
        <fullName evidence="9">CCHC-type domain-containing protein</fullName>
    </recommendedName>
</protein>
<feature type="compositionally biased region" description="Basic residues" evidence="8">
    <location>
        <begin position="225"/>
        <end position="235"/>
    </location>
</feature>
<keyword evidence="3" id="KW-0677">Repeat</keyword>
<reference evidence="11" key="2">
    <citation type="submission" date="2019-10" db="EMBL/GenBank/DDBJ databases">
        <authorList>
            <consortium name="NCBI Genome Project"/>
        </authorList>
    </citation>
    <scope>NUCLEOTIDE SEQUENCE</scope>
    <source>
        <strain evidence="11">NI907</strain>
    </source>
</reference>
<gene>
    <name evidence="11" type="ORF">PgNI_06215</name>
</gene>